<dbReference type="GO" id="GO:0004386">
    <property type="term" value="F:helicase activity"/>
    <property type="evidence" value="ECO:0007669"/>
    <property type="project" value="UniProtKB-KW"/>
</dbReference>
<protein>
    <submittedName>
        <fullName evidence="1">DNA helicase</fullName>
    </submittedName>
</protein>
<reference evidence="1 2" key="1">
    <citation type="journal article" date="2018" name="Mol. Plant">
        <title>The genome of Artemisia annua provides insight into the evolution of Asteraceae family and artemisinin biosynthesis.</title>
        <authorList>
            <person name="Shen Q."/>
            <person name="Zhang L."/>
            <person name="Liao Z."/>
            <person name="Wang S."/>
            <person name="Yan T."/>
            <person name="Shi P."/>
            <person name="Liu M."/>
            <person name="Fu X."/>
            <person name="Pan Q."/>
            <person name="Wang Y."/>
            <person name="Lv Z."/>
            <person name="Lu X."/>
            <person name="Zhang F."/>
            <person name="Jiang W."/>
            <person name="Ma Y."/>
            <person name="Chen M."/>
            <person name="Hao X."/>
            <person name="Li L."/>
            <person name="Tang Y."/>
            <person name="Lv G."/>
            <person name="Zhou Y."/>
            <person name="Sun X."/>
            <person name="Brodelius P.E."/>
            <person name="Rose J.K.C."/>
            <person name="Tang K."/>
        </authorList>
    </citation>
    <scope>NUCLEOTIDE SEQUENCE [LARGE SCALE GENOMIC DNA]</scope>
    <source>
        <strain evidence="2">cv. Huhao1</strain>
        <tissue evidence="1">Leaf</tissue>
    </source>
</reference>
<dbReference type="PANTHER" id="PTHR45786">
    <property type="entry name" value="DNA BINDING PROTEIN-LIKE"/>
    <property type="match status" value="1"/>
</dbReference>
<evidence type="ECO:0000313" key="1">
    <source>
        <dbReference type="EMBL" id="PWA59768.1"/>
    </source>
</evidence>
<keyword evidence="1" id="KW-0547">Nucleotide-binding</keyword>
<dbReference type="EMBL" id="PKPP01005536">
    <property type="protein sequence ID" value="PWA59768.1"/>
    <property type="molecule type" value="Genomic_DNA"/>
</dbReference>
<keyword evidence="2" id="KW-1185">Reference proteome</keyword>
<keyword evidence="1" id="KW-0378">Hydrolase</keyword>
<name>A0A2U1MEW1_ARTAN</name>
<comment type="caution">
    <text evidence="1">The sequence shown here is derived from an EMBL/GenBank/DDBJ whole genome shotgun (WGS) entry which is preliminary data.</text>
</comment>
<evidence type="ECO:0000313" key="2">
    <source>
        <dbReference type="Proteomes" id="UP000245207"/>
    </source>
</evidence>
<dbReference type="AlphaFoldDB" id="A0A2U1MEW1"/>
<dbReference type="PANTHER" id="PTHR45786:SF74">
    <property type="entry name" value="ATP-DEPENDENT DNA HELICASE"/>
    <property type="match status" value="1"/>
</dbReference>
<dbReference type="Proteomes" id="UP000245207">
    <property type="component" value="Unassembled WGS sequence"/>
</dbReference>
<accession>A0A2U1MEW1</accession>
<proteinExistence type="predicted"/>
<dbReference type="OrthoDB" id="642880at2759"/>
<sequence>MEPFGGMQGSGLKAEIVEGLIHILDDQNELVQLYNVVGAQEYQLSTSGTLGAIVIQPDPNSQTEYDIIIEYKDRQPKRINKLHSSYMSLQFPLLFVYGQPGMTEATIKELRPKSRNKIIDAKVYRSWIARNPPDGDAIQANVEVTEKKQFNTYLIPGRTYRISGFTCVPTNNWQQTLENKTSLLFTRFTKFDSIPPTGFPKHYFHFISYNRLPYRVVDPEDKARKEYPILTDYIGCYIQSGEKEEWGNPNKDQMVLRRIEIQNLKWPQFS</sequence>
<keyword evidence="1" id="KW-0347">Helicase</keyword>
<gene>
    <name evidence="1" type="ORF">CTI12_AA386360</name>
</gene>
<organism evidence="1 2">
    <name type="scientific">Artemisia annua</name>
    <name type="common">Sweet wormwood</name>
    <dbReference type="NCBI Taxonomy" id="35608"/>
    <lineage>
        <taxon>Eukaryota</taxon>
        <taxon>Viridiplantae</taxon>
        <taxon>Streptophyta</taxon>
        <taxon>Embryophyta</taxon>
        <taxon>Tracheophyta</taxon>
        <taxon>Spermatophyta</taxon>
        <taxon>Magnoliopsida</taxon>
        <taxon>eudicotyledons</taxon>
        <taxon>Gunneridae</taxon>
        <taxon>Pentapetalae</taxon>
        <taxon>asterids</taxon>
        <taxon>campanulids</taxon>
        <taxon>Asterales</taxon>
        <taxon>Asteraceae</taxon>
        <taxon>Asteroideae</taxon>
        <taxon>Anthemideae</taxon>
        <taxon>Artemisiinae</taxon>
        <taxon>Artemisia</taxon>
    </lineage>
</organism>
<keyword evidence="1" id="KW-0067">ATP-binding</keyword>